<dbReference type="Gene3D" id="1.25.10.10">
    <property type="entry name" value="Leucine-rich Repeat Variant"/>
    <property type="match status" value="1"/>
</dbReference>
<organism evidence="2 3">
    <name type="scientific">Panicum virgatum</name>
    <name type="common">Blackwell switchgrass</name>
    <dbReference type="NCBI Taxonomy" id="38727"/>
    <lineage>
        <taxon>Eukaryota</taxon>
        <taxon>Viridiplantae</taxon>
        <taxon>Streptophyta</taxon>
        <taxon>Embryophyta</taxon>
        <taxon>Tracheophyta</taxon>
        <taxon>Spermatophyta</taxon>
        <taxon>Magnoliopsida</taxon>
        <taxon>Liliopsida</taxon>
        <taxon>Poales</taxon>
        <taxon>Poaceae</taxon>
        <taxon>PACMAD clade</taxon>
        <taxon>Panicoideae</taxon>
        <taxon>Panicodae</taxon>
        <taxon>Paniceae</taxon>
        <taxon>Panicinae</taxon>
        <taxon>Panicum</taxon>
        <taxon>Panicum sect. Hiantes</taxon>
    </lineage>
</organism>
<comment type="caution">
    <text evidence="2">The sequence shown here is derived from an EMBL/GenBank/DDBJ whole genome shotgun (WGS) entry which is preliminary data.</text>
</comment>
<dbReference type="AlphaFoldDB" id="A0A8T0NDH5"/>
<sequence>MWCSDSKQTLKSRGAGAAGATMGNEESDNFSPTLHKDWSMGLLKLVTATVIFMGGGVPRWTTPSSTSTSATATKNLHQMSSLLEMLDDPDVPTRELALSLLVEILEKHRKAMESCIEILIVKLLHATKDAALKAISSQLPCQDEKIIISINSLSKLVNRLSQENLMAHLSTFLPALLDAFENHSPYIRKSSNLLVRPAQAKSTSRSAERTCIFYKQDEVTKINRVFYVVVARHLQPSNYYRSFACLYISKRCVCLSLILFSFSPSTKAELLVAAIYLSMLYAQPE</sequence>
<dbReference type="PANTHER" id="PTHR21567">
    <property type="entry name" value="CLASP"/>
    <property type="match status" value="1"/>
</dbReference>
<keyword evidence="3" id="KW-1185">Reference proteome</keyword>
<dbReference type="InterPro" id="IPR016024">
    <property type="entry name" value="ARM-type_fold"/>
</dbReference>
<name>A0A8T0NDH5_PANVG</name>
<protein>
    <submittedName>
        <fullName evidence="2">Uncharacterized protein</fullName>
    </submittedName>
</protein>
<dbReference type="SUPFAM" id="SSF48371">
    <property type="entry name" value="ARM repeat"/>
    <property type="match status" value="1"/>
</dbReference>
<dbReference type="GO" id="GO:0000226">
    <property type="term" value="P:microtubule cytoskeleton organization"/>
    <property type="evidence" value="ECO:0007669"/>
    <property type="project" value="TreeGrafter"/>
</dbReference>
<gene>
    <name evidence="2" type="ORF">PVAP13_9KG051057</name>
</gene>
<dbReference type="GO" id="GO:0005881">
    <property type="term" value="C:cytoplasmic microtubule"/>
    <property type="evidence" value="ECO:0007669"/>
    <property type="project" value="TreeGrafter"/>
</dbReference>
<evidence type="ECO:0000256" key="1">
    <source>
        <dbReference type="SAM" id="MobiDB-lite"/>
    </source>
</evidence>
<evidence type="ECO:0000313" key="2">
    <source>
        <dbReference type="EMBL" id="KAG2546895.1"/>
    </source>
</evidence>
<dbReference type="InterPro" id="IPR011989">
    <property type="entry name" value="ARM-like"/>
</dbReference>
<accession>A0A8T0NDH5</accession>
<feature type="region of interest" description="Disordered" evidence="1">
    <location>
        <begin position="1"/>
        <end position="28"/>
    </location>
</feature>
<dbReference type="PANTHER" id="PTHR21567:SF64">
    <property type="entry name" value="OS02G0816300 PROTEIN"/>
    <property type="match status" value="1"/>
</dbReference>
<dbReference type="Proteomes" id="UP000823388">
    <property type="component" value="Chromosome 9K"/>
</dbReference>
<evidence type="ECO:0000313" key="3">
    <source>
        <dbReference type="Proteomes" id="UP000823388"/>
    </source>
</evidence>
<proteinExistence type="predicted"/>
<reference evidence="2" key="1">
    <citation type="submission" date="2020-05" db="EMBL/GenBank/DDBJ databases">
        <title>WGS assembly of Panicum virgatum.</title>
        <authorList>
            <person name="Lovell J.T."/>
            <person name="Jenkins J."/>
            <person name="Shu S."/>
            <person name="Juenger T.E."/>
            <person name="Schmutz J."/>
        </authorList>
    </citation>
    <scope>NUCLEOTIDE SEQUENCE</scope>
    <source>
        <strain evidence="2">AP13</strain>
    </source>
</reference>
<feature type="compositionally biased region" description="Polar residues" evidence="1">
    <location>
        <begin position="1"/>
        <end position="11"/>
    </location>
</feature>
<dbReference type="EMBL" id="CM029053">
    <property type="protein sequence ID" value="KAG2546895.1"/>
    <property type="molecule type" value="Genomic_DNA"/>
</dbReference>
<dbReference type="GO" id="GO:0008017">
    <property type="term" value="F:microtubule binding"/>
    <property type="evidence" value="ECO:0007669"/>
    <property type="project" value="TreeGrafter"/>
</dbReference>